<dbReference type="Proteomes" id="UP000001798">
    <property type="component" value="Chromosome 8"/>
</dbReference>
<feature type="compositionally biased region" description="Basic residues" evidence="5">
    <location>
        <begin position="502"/>
        <end position="514"/>
    </location>
</feature>
<feature type="modified residue" description="4-aspartylphosphate" evidence="4">
    <location>
        <position position="666"/>
    </location>
</feature>
<feature type="compositionally biased region" description="Basic and acidic residues" evidence="5">
    <location>
        <begin position="231"/>
        <end position="246"/>
    </location>
</feature>
<dbReference type="InterPro" id="IPR011006">
    <property type="entry name" value="CheY-like_superfamily"/>
</dbReference>
<organism evidence="7 8">
    <name type="scientific">Botryotinia fuckeliana (strain B05.10)</name>
    <name type="common">Noble rot fungus</name>
    <name type="synonym">Botrytis cinerea</name>
    <dbReference type="NCBI Taxonomy" id="332648"/>
    <lineage>
        <taxon>Eukaryota</taxon>
        <taxon>Fungi</taxon>
        <taxon>Dikarya</taxon>
        <taxon>Ascomycota</taxon>
        <taxon>Pezizomycotina</taxon>
        <taxon>Leotiomycetes</taxon>
        <taxon>Helotiales</taxon>
        <taxon>Sclerotiniaceae</taxon>
        <taxon>Botrytis</taxon>
    </lineage>
</organism>
<feature type="compositionally biased region" description="Low complexity" evidence="5">
    <location>
        <begin position="153"/>
        <end position="177"/>
    </location>
</feature>
<gene>
    <name evidence="7" type="primary">Brrg1</name>
    <name evidence="7" type="ORF">BCIN_08g01740</name>
</gene>
<feature type="compositionally biased region" description="Basic and acidic residues" evidence="5">
    <location>
        <begin position="30"/>
        <end position="57"/>
    </location>
</feature>
<evidence type="ECO:0000256" key="2">
    <source>
        <dbReference type="ARBA" id="ARBA00023012"/>
    </source>
</evidence>
<feature type="region of interest" description="Disordered" evidence="5">
    <location>
        <begin position="423"/>
        <end position="449"/>
    </location>
</feature>
<sequence length="853" mass="93257">MTIGDFKTRLRAKFHRRHSHTSSVGSANNDEERNPAREGEEDKNHPSISRSLRERASFRLHRTSIYGGSTNGSSRNGTGTGSGNRNSMVESHNQSPKETSRFEDIIQVEALDTDNDITGIEGGGGDGGGRGREGRQQGDGIGAELRLNFRNSTSSDLQQQQLYQHSHSHSQTTSPSTPNFKQQPFTNSQLIIEEENNKHDSFSTSADFPTPNTDIPRVLEEENEDEEVEAKDEIQDEPHPEPKDVKLGNSIPQSPISSNNTTHQPTPRKPELSRRQSLLPHQQTKLIKTLLEAELPAPPQVNNIPTGGILGADYFSNHGALTISAAMVTRKIWVKRPGASATLVTIHEDDLVDDVRDMILKKYANSLGRSFDAPDVTLRIIPREQQRQERILGPEEPMSRTLDAYFPGGQTVDEALVIDVPVRRTPKPSPRPNGHPVYYEEGRPTEAGSDYFPPMPLPVPSPGLSHSVPVPNGNQNTAPLIAHAMSVLTTGHVPALPSPSAQRRHHSSRPRIGRTHTSSPTVISGHSQPPVTNNGTQFQRGPRSRTHSSASEKSSIPPPPPLPTPPAPNQELAPQRVATPPPRVSSPRPQKRTRKKAGVDHPSLPAGMLNGAVPPINVLIVEDNIINLKLLEAFMKRLKVRWQTAMNGREAVNKWRGGGFHLVLMDIQLPIMSGLEATKEIRRLERLNSIGVFSSSASSSAPSEKMLAEEEPEEDDKLPSTVLFKSPVIIVALTASSLQSDRHEALAAGCNDFLTKPVNFVWLERKVMEWGCMQALIDFDGWRKWKDFSSQQAAEKETADSKKKDAQSVVKTKKKNRNSMGSLGALGGQGGSSSKLSLLGQGGGRVEGEAVGG</sequence>
<dbReference type="FunFam" id="3.40.50.2300:FF:000146">
    <property type="entry name" value="Putative two-component response regulator SSK1p"/>
    <property type="match status" value="1"/>
</dbReference>
<protein>
    <submittedName>
        <fullName evidence="7">Brrg1</fullName>
    </submittedName>
</protein>
<dbReference type="InterPro" id="IPR050956">
    <property type="entry name" value="2C_system_His_kinase"/>
</dbReference>
<feature type="compositionally biased region" description="Basic and acidic residues" evidence="5">
    <location>
        <begin position="795"/>
        <end position="806"/>
    </location>
</feature>
<feature type="compositionally biased region" description="Pro residues" evidence="5">
    <location>
        <begin position="556"/>
        <end position="568"/>
    </location>
</feature>
<keyword evidence="2" id="KW-0902">Two-component regulatory system</keyword>
<dbReference type="InterPro" id="IPR001789">
    <property type="entry name" value="Sig_transdc_resp-reg_receiver"/>
</dbReference>
<evidence type="ECO:0000313" key="8">
    <source>
        <dbReference type="Proteomes" id="UP000001798"/>
    </source>
</evidence>
<feature type="compositionally biased region" description="Low complexity" evidence="5">
    <location>
        <begin position="249"/>
        <end position="260"/>
    </location>
</feature>
<feature type="compositionally biased region" description="Low complexity" evidence="5">
    <location>
        <begin position="694"/>
        <end position="703"/>
    </location>
</feature>
<evidence type="ECO:0000256" key="4">
    <source>
        <dbReference type="PROSITE-ProRule" id="PRU00169"/>
    </source>
</evidence>
<reference evidence="7 8" key="3">
    <citation type="journal article" date="2017" name="Mol. Plant Pathol.">
        <title>A gapless genome sequence of the fungus Botrytis cinerea.</title>
        <authorList>
            <person name="Van Kan J.A."/>
            <person name="Stassen J.H."/>
            <person name="Mosbach A."/>
            <person name="Van Der Lee T.A."/>
            <person name="Faino L."/>
            <person name="Farmer A.D."/>
            <person name="Papasotiriou D.G."/>
            <person name="Zhou S."/>
            <person name="Seidl M.F."/>
            <person name="Cottam E."/>
            <person name="Edel D."/>
            <person name="Hahn M."/>
            <person name="Schwartz D.C."/>
            <person name="Dietrich R.A."/>
            <person name="Widdison S."/>
            <person name="Scalliet G."/>
        </authorList>
    </citation>
    <scope>NUCLEOTIDE SEQUENCE [LARGE SCALE GENOMIC DNA]</scope>
    <source>
        <strain evidence="7 8">B05.10</strain>
    </source>
</reference>
<evidence type="ECO:0000313" key="7">
    <source>
        <dbReference type="EMBL" id="ATZ52460.1"/>
    </source>
</evidence>
<dbReference type="VEuPathDB" id="FungiDB:Bcin08g01740"/>
<dbReference type="PROSITE" id="PS50110">
    <property type="entry name" value="RESPONSE_REGULATORY"/>
    <property type="match status" value="1"/>
</dbReference>
<keyword evidence="8" id="KW-1185">Reference proteome</keyword>
<evidence type="ECO:0000256" key="3">
    <source>
        <dbReference type="ARBA" id="ARBA00093463"/>
    </source>
</evidence>
<feature type="region of interest" description="Disordered" evidence="5">
    <location>
        <begin position="795"/>
        <end position="853"/>
    </location>
</feature>
<dbReference type="CDD" id="cd17546">
    <property type="entry name" value="REC_hyHK_CKI1_RcsC-like"/>
    <property type="match status" value="1"/>
</dbReference>
<dbReference type="SMART" id="SM00448">
    <property type="entry name" value="REC"/>
    <property type="match status" value="1"/>
</dbReference>
<reference evidence="7 8" key="1">
    <citation type="journal article" date="2011" name="PLoS Genet.">
        <title>Genomic analysis of the necrotrophic fungal pathogens Sclerotinia sclerotiorum and Botrytis cinerea.</title>
        <authorList>
            <person name="Amselem J."/>
            <person name="Cuomo C.A."/>
            <person name="van Kan J.A."/>
            <person name="Viaud M."/>
            <person name="Benito E.P."/>
            <person name="Couloux A."/>
            <person name="Coutinho P.M."/>
            <person name="de Vries R.P."/>
            <person name="Dyer P.S."/>
            <person name="Fillinger S."/>
            <person name="Fournier E."/>
            <person name="Gout L."/>
            <person name="Hahn M."/>
            <person name="Kohn L."/>
            <person name="Lapalu N."/>
            <person name="Plummer K.M."/>
            <person name="Pradier J.M."/>
            <person name="Quevillon E."/>
            <person name="Sharon A."/>
            <person name="Simon A."/>
            <person name="ten Have A."/>
            <person name="Tudzynski B."/>
            <person name="Tudzynski P."/>
            <person name="Wincker P."/>
            <person name="Andrew M."/>
            <person name="Anthouard V."/>
            <person name="Beever R.E."/>
            <person name="Beffa R."/>
            <person name="Benoit I."/>
            <person name="Bouzid O."/>
            <person name="Brault B."/>
            <person name="Chen Z."/>
            <person name="Choquer M."/>
            <person name="Collemare J."/>
            <person name="Cotton P."/>
            <person name="Danchin E.G."/>
            <person name="Da Silva C."/>
            <person name="Gautier A."/>
            <person name="Giraud C."/>
            <person name="Giraud T."/>
            <person name="Gonzalez C."/>
            <person name="Grossetete S."/>
            <person name="Guldener U."/>
            <person name="Henrissat B."/>
            <person name="Howlett B.J."/>
            <person name="Kodira C."/>
            <person name="Kretschmer M."/>
            <person name="Lappartient A."/>
            <person name="Leroch M."/>
            <person name="Levis C."/>
            <person name="Mauceli E."/>
            <person name="Neuveglise C."/>
            <person name="Oeser B."/>
            <person name="Pearson M."/>
            <person name="Poulain J."/>
            <person name="Poussereau N."/>
            <person name="Quesneville H."/>
            <person name="Rascle C."/>
            <person name="Schumacher J."/>
            <person name="Segurens B."/>
            <person name="Sexton A."/>
            <person name="Silva E."/>
            <person name="Sirven C."/>
            <person name="Soanes D.M."/>
            <person name="Talbot N.J."/>
            <person name="Templeton M."/>
            <person name="Yandava C."/>
            <person name="Yarden O."/>
            <person name="Zeng Q."/>
            <person name="Rollins J.A."/>
            <person name="Lebrun M.H."/>
            <person name="Dickman M."/>
        </authorList>
    </citation>
    <scope>NUCLEOTIDE SEQUENCE [LARGE SCALE GENOMIC DNA]</scope>
    <source>
        <strain evidence="7 8">B05.10</strain>
    </source>
</reference>
<accession>A0A384JPM3</accession>
<feature type="domain" description="Response regulatory" evidence="6">
    <location>
        <begin position="617"/>
        <end position="771"/>
    </location>
</feature>
<dbReference type="KEGG" id="bfu:BCIN_08g01740"/>
<proteinExistence type="inferred from homology"/>
<dbReference type="RefSeq" id="XP_001553463.2">
    <property type="nucleotide sequence ID" value="XM_001553413.2"/>
</dbReference>
<dbReference type="SUPFAM" id="SSF52172">
    <property type="entry name" value="CheY-like"/>
    <property type="match status" value="1"/>
</dbReference>
<feature type="region of interest" description="Disordered" evidence="5">
    <location>
        <begin position="153"/>
        <end position="183"/>
    </location>
</feature>
<evidence type="ECO:0000259" key="6">
    <source>
        <dbReference type="PROSITE" id="PS50110"/>
    </source>
</evidence>
<reference evidence="7 8" key="2">
    <citation type="journal article" date="2012" name="Eukaryot. Cell">
        <title>Genome update of Botrytis cinerea strains B05.10 and T4.</title>
        <authorList>
            <person name="Staats M."/>
            <person name="van Kan J.A."/>
        </authorList>
    </citation>
    <scope>NUCLEOTIDE SEQUENCE [LARGE SCALE GENOMIC DNA]</scope>
    <source>
        <strain evidence="7 8">B05.10</strain>
    </source>
</reference>
<dbReference type="EMBL" id="CP009812">
    <property type="protein sequence ID" value="ATZ52460.1"/>
    <property type="molecule type" value="Genomic_DNA"/>
</dbReference>
<feature type="region of interest" description="Disordered" evidence="5">
    <location>
        <begin position="694"/>
        <end position="716"/>
    </location>
</feature>
<keyword evidence="1 4" id="KW-0597">Phosphoprotein</keyword>
<dbReference type="GO" id="GO:0000156">
    <property type="term" value="F:phosphorelay response regulator activity"/>
    <property type="evidence" value="ECO:0007669"/>
    <property type="project" value="UniProtKB-ARBA"/>
</dbReference>
<dbReference type="GeneID" id="5433994"/>
<feature type="region of interest" description="Disordered" evidence="5">
    <location>
        <begin position="1"/>
        <end position="138"/>
    </location>
</feature>
<feature type="region of interest" description="Disordered" evidence="5">
    <location>
        <begin position="491"/>
        <end position="608"/>
    </location>
</feature>
<dbReference type="AlphaFoldDB" id="A0A384JPM3"/>
<dbReference type="PANTHER" id="PTHR43719">
    <property type="entry name" value="TWO-COMPONENT HISTIDINE KINASE"/>
    <property type="match status" value="1"/>
</dbReference>
<evidence type="ECO:0000256" key="1">
    <source>
        <dbReference type="ARBA" id="ARBA00022553"/>
    </source>
</evidence>
<feature type="compositionally biased region" description="Basic residues" evidence="5">
    <location>
        <begin position="9"/>
        <end position="20"/>
    </location>
</feature>
<feature type="region of interest" description="Disordered" evidence="5">
    <location>
        <begin position="199"/>
        <end position="277"/>
    </location>
</feature>
<dbReference type="Pfam" id="PF00072">
    <property type="entry name" value="Response_reg"/>
    <property type="match status" value="1"/>
</dbReference>
<feature type="compositionally biased region" description="Polar residues" evidence="5">
    <location>
        <begin position="202"/>
        <end position="213"/>
    </location>
</feature>
<dbReference type="OrthoDB" id="21225at2759"/>
<name>A0A384JPM3_BOTFB</name>
<dbReference type="Gene3D" id="3.40.50.2300">
    <property type="match status" value="1"/>
</dbReference>
<feature type="compositionally biased region" description="Polar residues" evidence="5">
    <location>
        <begin position="88"/>
        <end position="97"/>
    </location>
</feature>
<feature type="compositionally biased region" description="Low complexity" evidence="5">
    <location>
        <begin position="67"/>
        <end position="87"/>
    </location>
</feature>
<evidence type="ECO:0000256" key="5">
    <source>
        <dbReference type="SAM" id="MobiDB-lite"/>
    </source>
</evidence>
<feature type="compositionally biased region" description="Polar residues" evidence="5">
    <location>
        <begin position="515"/>
        <end position="539"/>
    </location>
</feature>
<feature type="compositionally biased region" description="Gly residues" evidence="5">
    <location>
        <begin position="840"/>
        <end position="853"/>
    </location>
</feature>
<comment type="similarity">
    <text evidence="3">Belongs to the SSK1 family.</text>
</comment>
<feature type="compositionally biased region" description="Acidic residues" evidence="5">
    <location>
        <begin position="221"/>
        <end position="230"/>
    </location>
</feature>
<dbReference type="PANTHER" id="PTHR43719:SF28">
    <property type="entry name" value="PEROXIDE STRESS-ACTIVATED HISTIDINE KINASE MAK1-RELATED"/>
    <property type="match status" value="1"/>
</dbReference>